<evidence type="ECO:0000256" key="7">
    <source>
        <dbReference type="ARBA" id="ARBA00022989"/>
    </source>
</evidence>
<feature type="transmembrane region" description="Helical" evidence="13">
    <location>
        <begin position="23"/>
        <end position="40"/>
    </location>
</feature>
<evidence type="ECO:0000256" key="12">
    <source>
        <dbReference type="PIRSR" id="PIRSR602403-1"/>
    </source>
</evidence>
<organism evidence="14 15">
    <name type="scientific">Fusarium beomiforme</name>
    <dbReference type="NCBI Taxonomy" id="44412"/>
    <lineage>
        <taxon>Eukaryota</taxon>
        <taxon>Fungi</taxon>
        <taxon>Dikarya</taxon>
        <taxon>Ascomycota</taxon>
        <taxon>Pezizomycotina</taxon>
        <taxon>Sordariomycetes</taxon>
        <taxon>Hypocreomycetidae</taxon>
        <taxon>Hypocreales</taxon>
        <taxon>Nectriaceae</taxon>
        <taxon>Fusarium</taxon>
        <taxon>Fusarium burgessii species complex</taxon>
    </lineage>
</organism>
<feature type="transmembrane region" description="Helical" evidence="13">
    <location>
        <begin position="274"/>
        <end position="292"/>
    </location>
</feature>
<evidence type="ECO:0000256" key="9">
    <source>
        <dbReference type="ARBA" id="ARBA00023004"/>
    </source>
</evidence>
<dbReference type="Gene3D" id="1.10.630.10">
    <property type="entry name" value="Cytochrome P450"/>
    <property type="match status" value="1"/>
</dbReference>
<dbReference type="EMBL" id="PVQB02000499">
    <property type="protein sequence ID" value="KAF4336383.1"/>
    <property type="molecule type" value="Genomic_DNA"/>
</dbReference>
<dbReference type="PRINTS" id="PR00465">
    <property type="entry name" value="EP450IV"/>
</dbReference>
<evidence type="ECO:0000256" key="6">
    <source>
        <dbReference type="ARBA" id="ARBA00022723"/>
    </source>
</evidence>
<dbReference type="PANTHER" id="PTHR46206:SF1">
    <property type="entry name" value="P450, PUTATIVE (EUROFUNG)-RELATED"/>
    <property type="match status" value="1"/>
</dbReference>
<dbReference type="SUPFAM" id="SSF48264">
    <property type="entry name" value="Cytochrome P450"/>
    <property type="match status" value="1"/>
</dbReference>
<keyword evidence="10 14" id="KW-0503">Monooxygenase</keyword>
<evidence type="ECO:0000256" key="11">
    <source>
        <dbReference type="ARBA" id="ARBA00023136"/>
    </source>
</evidence>
<feature type="transmembrane region" description="Helical" evidence="13">
    <location>
        <begin position="240"/>
        <end position="262"/>
    </location>
</feature>
<comment type="caution">
    <text evidence="14">The sequence shown here is derived from an EMBL/GenBank/DDBJ whole genome shotgun (WGS) entry which is preliminary data.</text>
</comment>
<feature type="transmembrane region" description="Helical" evidence="13">
    <location>
        <begin position="89"/>
        <end position="112"/>
    </location>
</feature>
<evidence type="ECO:0000313" key="15">
    <source>
        <dbReference type="Proteomes" id="UP000730481"/>
    </source>
</evidence>
<gene>
    <name evidence="14" type="ORF">FBEOM_9749</name>
</gene>
<dbReference type="Proteomes" id="UP000730481">
    <property type="component" value="Unassembled WGS sequence"/>
</dbReference>
<dbReference type="GO" id="GO:0004497">
    <property type="term" value="F:monooxygenase activity"/>
    <property type="evidence" value="ECO:0007669"/>
    <property type="project" value="UniProtKB-KW"/>
</dbReference>
<dbReference type="InterPro" id="IPR007568">
    <property type="entry name" value="RTA1"/>
</dbReference>
<dbReference type="GO" id="GO:0016705">
    <property type="term" value="F:oxidoreductase activity, acting on paired donors, with incorporation or reduction of molecular oxygen"/>
    <property type="evidence" value="ECO:0007669"/>
    <property type="project" value="InterPro"/>
</dbReference>
<dbReference type="GO" id="GO:0020037">
    <property type="term" value="F:heme binding"/>
    <property type="evidence" value="ECO:0007669"/>
    <property type="project" value="InterPro"/>
</dbReference>
<feature type="transmembrane region" description="Helical" evidence="13">
    <location>
        <begin position="124"/>
        <end position="147"/>
    </location>
</feature>
<comment type="cofactor">
    <cofactor evidence="1 12">
        <name>heme</name>
        <dbReference type="ChEBI" id="CHEBI:30413"/>
    </cofactor>
</comment>
<comment type="subcellular location">
    <subcellularLocation>
        <location evidence="2">Membrane</location>
        <topology evidence="2">Multi-pass membrane protein</topology>
    </subcellularLocation>
</comment>
<evidence type="ECO:0000256" key="3">
    <source>
        <dbReference type="ARBA" id="ARBA00010617"/>
    </source>
</evidence>
<evidence type="ECO:0000256" key="5">
    <source>
        <dbReference type="ARBA" id="ARBA00022692"/>
    </source>
</evidence>
<keyword evidence="15" id="KW-1185">Reference proteome</keyword>
<keyword evidence="5 13" id="KW-0812">Transmembrane</keyword>
<name>A0A9P5ADS0_9HYPO</name>
<dbReference type="PROSITE" id="PS00086">
    <property type="entry name" value="CYTOCHROME_P450"/>
    <property type="match status" value="1"/>
</dbReference>
<protein>
    <submittedName>
        <fullName evidence="14">Cytochrome P450 monooxygenase</fullName>
    </submittedName>
</protein>
<dbReference type="Pfam" id="PF00067">
    <property type="entry name" value="p450"/>
    <property type="match status" value="1"/>
</dbReference>
<keyword evidence="8" id="KW-0560">Oxidoreductase</keyword>
<evidence type="ECO:0000256" key="4">
    <source>
        <dbReference type="ARBA" id="ARBA00022617"/>
    </source>
</evidence>
<evidence type="ECO:0000256" key="13">
    <source>
        <dbReference type="SAM" id="Phobius"/>
    </source>
</evidence>
<evidence type="ECO:0000256" key="8">
    <source>
        <dbReference type="ARBA" id="ARBA00023002"/>
    </source>
</evidence>
<evidence type="ECO:0000256" key="10">
    <source>
        <dbReference type="ARBA" id="ARBA00023033"/>
    </source>
</evidence>
<evidence type="ECO:0000256" key="1">
    <source>
        <dbReference type="ARBA" id="ARBA00001971"/>
    </source>
</evidence>
<evidence type="ECO:0000313" key="14">
    <source>
        <dbReference type="EMBL" id="KAF4336383.1"/>
    </source>
</evidence>
<dbReference type="AlphaFoldDB" id="A0A9P5ADS0"/>
<dbReference type="PANTHER" id="PTHR46206">
    <property type="entry name" value="CYTOCHROME P450"/>
    <property type="match status" value="1"/>
</dbReference>
<dbReference type="CDD" id="cd11041">
    <property type="entry name" value="CYP503A1-like"/>
    <property type="match status" value="1"/>
</dbReference>
<feature type="transmembrane region" description="Helical" evidence="13">
    <location>
        <begin position="202"/>
        <end position="220"/>
    </location>
</feature>
<accession>A0A9P5ADS0</accession>
<dbReference type="InterPro" id="IPR036396">
    <property type="entry name" value="Cyt_P450_sf"/>
</dbReference>
<dbReference type="Pfam" id="PF04479">
    <property type="entry name" value="RTA1"/>
    <property type="match status" value="1"/>
</dbReference>
<dbReference type="GO" id="GO:0016020">
    <property type="term" value="C:membrane"/>
    <property type="evidence" value="ECO:0007669"/>
    <property type="project" value="UniProtKB-SubCell"/>
</dbReference>
<keyword evidence="7 13" id="KW-1133">Transmembrane helix</keyword>
<dbReference type="GO" id="GO:0005506">
    <property type="term" value="F:iron ion binding"/>
    <property type="evidence" value="ECO:0007669"/>
    <property type="project" value="InterPro"/>
</dbReference>
<dbReference type="InterPro" id="IPR002403">
    <property type="entry name" value="Cyt_P450_E_grp-IV"/>
</dbReference>
<keyword evidence="11 13" id="KW-0472">Membrane</keyword>
<comment type="similarity">
    <text evidence="3">Belongs to the cytochrome P450 family.</text>
</comment>
<keyword evidence="4 12" id="KW-0349">Heme</keyword>
<dbReference type="OrthoDB" id="1844152at2759"/>
<evidence type="ECO:0000256" key="2">
    <source>
        <dbReference type="ARBA" id="ARBA00004141"/>
    </source>
</evidence>
<proteinExistence type="inferred from homology"/>
<feature type="transmembrane region" description="Helical" evidence="13">
    <location>
        <begin position="159"/>
        <end position="181"/>
    </location>
</feature>
<feature type="binding site" description="axial binding residue" evidence="12">
    <location>
        <position position="759"/>
    </location>
    <ligand>
        <name>heme</name>
        <dbReference type="ChEBI" id="CHEBI:30413"/>
    </ligand>
    <ligandPart>
        <name>Fe</name>
        <dbReference type="ChEBI" id="CHEBI:18248"/>
    </ligandPart>
</feature>
<keyword evidence="6 12" id="KW-0479">Metal-binding</keyword>
<dbReference type="InterPro" id="IPR017972">
    <property type="entry name" value="Cyt_P450_CS"/>
</dbReference>
<reference evidence="14" key="1">
    <citation type="journal article" date="2017" name="Mycologia">
        <title>Fusarium algeriense, sp. nov., a novel toxigenic crown rot pathogen of durum wheat from Algeria is nested in the Fusarium burgessii species complex.</title>
        <authorList>
            <person name="Laraba I."/>
            <person name="Keddad A."/>
            <person name="Boureghda H."/>
            <person name="Abdallah N."/>
            <person name="Vaughan M.M."/>
            <person name="Proctor R.H."/>
            <person name="Busman M."/>
            <person name="O'Donnell K."/>
        </authorList>
    </citation>
    <scope>NUCLEOTIDE SEQUENCE</scope>
    <source>
        <strain evidence="14">NRRL 25174</strain>
    </source>
</reference>
<keyword evidence="9 12" id="KW-0408">Iron</keyword>
<sequence length="814" mass="92853">MDCNPNYKDAVWAFYRFVPSKEANIVFVVLFSITTLLHVFQLWRTRTWYLIPLVLGGVCEVIGYIGRVLNTNEEPGCWTMGPYIMQSVLILIAPALFAASIYMILGRIILLTEGEHHSLIRRKWLTKIFVFGDVASFMLQSSGGGLMAVADLSKMGEKIIVGGLFVQLFFFGCFILVSAVFHLRMRRNPTPKSLGPRVRWQTYLVTLYVTGVLIWIRSLFRVVEFIEGNDGHLMRSEVWVFVFDGMLMLIDILWRSIIMTLLSDILTEITFTRIFFFGFLFLLVSFIVDLVTQPRYPSEIPVLGHGPEKWFSRIRNSFAYFTQHQAWIGEGYEKYGKNDLPFIAPSPISRPPDVILPRSQIAWMMDQPDRILSASHAHDKILYSEYNFLGKDLAAEPFANRVMHKYLARNLSSAIPAVEDEVNGAVEHALETMMKAAAEKDPKNVDTEGYTKVNLWDLWLAIVPRVTNRLLVGSPACRDPDFLKSMVSFTDNVVMNSFLLHGFPQVLHPIVGRLITIPNYLHWRKASRLLLPIIEQRLTDMKRQEAGDPEMKNYAPPEDFITWDIRLAMAEKKPFELNPVVISKRLLPINFAAIHTTVLTGQSWMLDFLSSPPSVLGALRDEIIAHKPSRGPWTKQALSSLVRVDSSIRESQRVSNFAANLIERQVIAPAGLHNPEYGWTLPRGAFVTVNLQGTHHDNEIYEDAMSYDPWRYSRVREEWEAKSAEEKQKKEDEAKKIRGLGMVTTSDAHLAFGHGRHACPGRFFVAHELKLIMAAFLLNYDIKAIEKRPKPQWMGATIIPPLDACIEIRRKKSA</sequence>
<reference evidence="14" key="2">
    <citation type="submission" date="2020-02" db="EMBL/GenBank/DDBJ databases">
        <title>Identification and distribution of gene clusters putatively required for synthesis of sphingolipid metabolism inhibitors in phylogenetically diverse species of the filamentous fungus Fusarium.</title>
        <authorList>
            <person name="Kim H.-S."/>
            <person name="Busman M."/>
            <person name="Brown D.W."/>
            <person name="Divon H."/>
            <person name="Uhlig S."/>
            <person name="Proctor R.H."/>
        </authorList>
    </citation>
    <scope>NUCLEOTIDE SEQUENCE</scope>
    <source>
        <strain evidence="14">NRRL 25174</strain>
    </source>
</reference>
<feature type="transmembrane region" description="Helical" evidence="13">
    <location>
        <begin position="47"/>
        <end position="69"/>
    </location>
</feature>
<dbReference type="InterPro" id="IPR001128">
    <property type="entry name" value="Cyt_P450"/>
</dbReference>